<accession>A0A644YKQ8</accession>
<dbReference type="AlphaFoldDB" id="A0A644YKQ8"/>
<organism evidence="1">
    <name type="scientific">bioreactor metagenome</name>
    <dbReference type="NCBI Taxonomy" id="1076179"/>
    <lineage>
        <taxon>unclassified sequences</taxon>
        <taxon>metagenomes</taxon>
        <taxon>ecological metagenomes</taxon>
    </lineage>
</organism>
<evidence type="ECO:0000313" key="1">
    <source>
        <dbReference type="EMBL" id="MPM29165.1"/>
    </source>
</evidence>
<reference evidence="1" key="1">
    <citation type="submission" date="2019-08" db="EMBL/GenBank/DDBJ databases">
        <authorList>
            <person name="Kucharzyk K."/>
            <person name="Murdoch R.W."/>
            <person name="Higgins S."/>
            <person name="Loffler F."/>
        </authorList>
    </citation>
    <scope>NUCLEOTIDE SEQUENCE</scope>
</reference>
<dbReference type="EMBL" id="VSSQ01005441">
    <property type="protein sequence ID" value="MPM29165.1"/>
    <property type="molecule type" value="Genomic_DNA"/>
</dbReference>
<comment type="caution">
    <text evidence="1">The sequence shown here is derived from an EMBL/GenBank/DDBJ whole genome shotgun (WGS) entry which is preliminary data.</text>
</comment>
<protein>
    <submittedName>
        <fullName evidence="1">Uncharacterized protein</fullName>
    </submittedName>
</protein>
<gene>
    <name evidence="1" type="ORF">SDC9_75705</name>
</gene>
<sequence length="218" mass="24789">MARVNRQRGALFRNARHTGDIREVELRVHALGVHVERHCHDIHVAAAFTIAEQAAFHTIRARHHRELCRGHAGATVVVRVHRQHDVFARHQVAVHPFDLVGKHVGRGVFHRRRQVDDDLAVRPHAPGFDGRLAGLQRHLQLSAAEGLGRILQGPLRFGVRIRAHLEVRDMVLHQLHHLRHIHVENDLAPCRRHRVIDVHDGALGALHCFHRAVNQVLA</sequence>
<name>A0A644YKQ8_9ZZZZ</name>
<proteinExistence type="predicted"/>